<reference evidence="4" key="1">
    <citation type="journal article" date="2021" name="Sci. Adv.">
        <title>The American lobster genome reveals insights on longevity, neural, and immune adaptations.</title>
        <authorList>
            <person name="Polinski J.M."/>
            <person name="Zimin A.V."/>
            <person name="Clark K.F."/>
            <person name="Kohn A.B."/>
            <person name="Sadowski N."/>
            <person name="Timp W."/>
            <person name="Ptitsyn A."/>
            <person name="Khanna P."/>
            <person name="Romanova D.Y."/>
            <person name="Williams P."/>
            <person name="Greenwood S.J."/>
            <person name="Moroz L.L."/>
            <person name="Walt D.R."/>
            <person name="Bodnar A.G."/>
        </authorList>
    </citation>
    <scope>NUCLEOTIDE SEQUENCE</scope>
    <source>
        <strain evidence="4">GMGI-L3</strain>
    </source>
</reference>
<dbReference type="InterPro" id="IPR031311">
    <property type="entry name" value="CHIT_BIND_RR_consensus"/>
</dbReference>
<evidence type="ECO:0000256" key="2">
    <source>
        <dbReference type="PROSITE-ProRule" id="PRU00497"/>
    </source>
</evidence>
<dbReference type="Pfam" id="PF00379">
    <property type="entry name" value="Chitin_bind_4"/>
    <property type="match status" value="1"/>
</dbReference>
<dbReference type="PROSITE" id="PS51155">
    <property type="entry name" value="CHIT_BIND_RR_2"/>
    <property type="match status" value="1"/>
</dbReference>
<dbReference type="Proteomes" id="UP000747542">
    <property type="component" value="Unassembled WGS sequence"/>
</dbReference>
<proteinExistence type="predicted"/>
<dbReference type="InterPro" id="IPR051217">
    <property type="entry name" value="Insect_Cuticle_Struc_Prot"/>
</dbReference>
<dbReference type="InterPro" id="IPR000618">
    <property type="entry name" value="Insect_cuticle"/>
</dbReference>
<organism evidence="4 5">
    <name type="scientific">Homarus americanus</name>
    <name type="common">American lobster</name>
    <dbReference type="NCBI Taxonomy" id="6706"/>
    <lineage>
        <taxon>Eukaryota</taxon>
        <taxon>Metazoa</taxon>
        <taxon>Ecdysozoa</taxon>
        <taxon>Arthropoda</taxon>
        <taxon>Crustacea</taxon>
        <taxon>Multicrustacea</taxon>
        <taxon>Malacostraca</taxon>
        <taxon>Eumalacostraca</taxon>
        <taxon>Eucarida</taxon>
        <taxon>Decapoda</taxon>
        <taxon>Pleocyemata</taxon>
        <taxon>Astacidea</taxon>
        <taxon>Nephropoidea</taxon>
        <taxon>Nephropidae</taxon>
        <taxon>Homarus</taxon>
    </lineage>
</organism>
<evidence type="ECO:0000256" key="3">
    <source>
        <dbReference type="SAM" id="SignalP"/>
    </source>
</evidence>
<name>A0A8J5JYF8_HOMAM</name>
<dbReference type="GO" id="GO:0005615">
    <property type="term" value="C:extracellular space"/>
    <property type="evidence" value="ECO:0007669"/>
    <property type="project" value="TreeGrafter"/>
</dbReference>
<keyword evidence="1 2" id="KW-0193">Cuticle</keyword>
<protein>
    <submittedName>
        <fullName evidence="4">Cuticle protein-like 4</fullName>
    </submittedName>
</protein>
<dbReference type="EMBL" id="JAHLQT010028818">
    <property type="protein sequence ID" value="KAG7161694.1"/>
    <property type="molecule type" value="Genomic_DNA"/>
</dbReference>
<evidence type="ECO:0000313" key="4">
    <source>
        <dbReference type="EMBL" id="KAG7161694.1"/>
    </source>
</evidence>
<dbReference type="PROSITE" id="PS00233">
    <property type="entry name" value="CHIT_BIND_RR_1"/>
    <property type="match status" value="1"/>
</dbReference>
<dbReference type="GO" id="GO:0042302">
    <property type="term" value="F:structural constituent of cuticle"/>
    <property type="evidence" value="ECO:0007669"/>
    <property type="project" value="UniProtKB-UniRule"/>
</dbReference>
<keyword evidence="5" id="KW-1185">Reference proteome</keyword>
<dbReference type="PANTHER" id="PTHR12236">
    <property type="entry name" value="STRUCTURAL CONTITUENT OF CUTICLE"/>
    <property type="match status" value="1"/>
</dbReference>
<keyword evidence="3" id="KW-0732">Signal</keyword>
<dbReference type="PANTHER" id="PTHR12236:SF79">
    <property type="entry name" value="CUTICULAR PROTEIN 50CB-RELATED"/>
    <property type="match status" value="1"/>
</dbReference>
<accession>A0A8J5JYF8</accession>
<evidence type="ECO:0000256" key="1">
    <source>
        <dbReference type="ARBA" id="ARBA00022460"/>
    </source>
</evidence>
<feature type="chain" id="PRO_5035293223" evidence="3">
    <location>
        <begin position="19"/>
        <end position="124"/>
    </location>
</feature>
<gene>
    <name evidence="4" type="primary">Ccp84Ab-L4</name>
    <name evidence="4" type="ORF">Hamer_G021036</name>
</gene>
<sequence>MRVFVLSVMAVVVAVAAALPSNSYHQPQTYKEEPKPYSFSYGVQDDYAGTNFGQNEQSDGNTVKGSYTVQLPDGRKQTVNYEADHYKGFVADVQYYGEAQYPHQYGPPVTYKPQYGYQPSPSYH</sequence>
<evidence type="ECO:0000313" key="5">
    <source>
        <dbReference type="Proteomes" id="UP000747542"/>
    </source>
</evidence>
<feature type="signal peptide" evidence="3">
    <location>
        <begin position="1"/>
        <end position="18"/>
    </location>
</feature>
<dbReference type="AlphaFoldDB" id="A0A8J5JYF8"/>
<dbReference type="PRINTS" id="PR00947">
    <property type="entry name" value="CUTICLE"/>
</dbReference>
<dbReference type="GO" id="GO:0031012">
    <property type="term" value="C:extracellular matrix"/>
    <property type="evidence" value="ECO:0007669"/>
    <property type="project" value="TreeGrafter"/>
</dbReference>
<comment type="caution">
    <text evidence="4">The sequence shown here is derived from an EMBL/GenBank/DDBJ whole genome shotgun (WGS) entry which is preliminary data.</text>
</comment>